<dbReference type="GO" id="GO:0046872">
    <property type="term" value="F:metal ion binding"/>
    <property type="evidence" value="ECO:0007669"/>
    <property type="project" value="UniProtKB-KW"/>
</dbReference>
<dbReference type="AlphaFoldDB" id="A0A940DKH5"/>
<dbReference type="Proteomes" id="UP000712007">
    <property type="component" value="Unassembled WGS sequence"/>
</dbReference>
<protein>
    <submittedName>
        <fullName evidence="4">Polysaccharide deacetylase family protein</fullName>
    </submittedName>
</protein>
<dbReference type="EMBL" id="JADIMV010000140">
    <property type="protein sequence ID" value="MBO8440630.1"/>
    <property type="molecule type" value="Genomic_DNA"/>
</dbReference>
<dbReference type="InterPro" id="IPR002509">
    <property type="entry name" value="NODB_dom"/>
</dbReference>
<evidence type="ECO:0000256" key="2">
    <source>
        <dbReference type="ARBA" id="ARBA00022801"/>
    </source>
</evidence>
<dbReference type="CDD" id="cd10917">
    <property type="entry name" value="CE4_NodB_like_6s_7s"/>
    <property type="match status" value="1"/>
</dbReference>
<feature type="domain" description="NodB homology" evidence="3">
    <location>
        <begin position="25"/>
        <end position="199"/>
    </location>
</feature>
<dbReference type="Pfam" id="PF01522">
    <property type="entry name" value="Polysacc_deac_1"/>
    <property type="match status" value="1"/>
</dbReference>
<evidence type="ECO:0000313" key="4">
    <source>
        <dbReference type="EMBL" id="MBO8440630.1"/>
    </source>
</evidence>
<evidence type="ECO:0000313" key="5">
    <source>
        <dbReference type="Proteomes" id="UP000712007"/>
    </source>
</evidence>
<dbReference type="InterPro" id="IPR050248">
    <property type="entry name" value="Polysacc_deacetylase_ArnD"/>
</dbReference>
<keyword evidence="2" id="KW-0378">Hydrolase</keyword>
<proteinExistence type="predicted"/>
<dbReference type="GO" id="GO:0005975">
    <property type="term" value="P:carbohydrate metabolic process"/>
    <property type="evidence" value="ECO:0007669"/>
    <property type="project" value="InterPro"/>
</dbReference>
<reference evidence="4" key="1">
    <citation type="submission" date="2020-10" db="EMBL/GenBank/DDBJ databases">
        <authorList>
            <person name="Gilroy R."/>
        </authorList>
    </citation>
    <scope>NUCLEOTIDE SEQUENCE</scope>
    <source>
        <strain evidence="4">3924</strain>
    </source>
</reference>
<dbReference type="Gene3D" id="3.20.20.370">
    <property type="entry name" value="Glycoside hydrolase/deacetylase"/>
    <property type="match status" value="1"/>
</dbReference>
<dbReference type="PROSITE" id="PS51677">
    <property type="entry name" value="NODB"/>
    <property type="match status" value="1"/>
</dbReference>
<dbReference type="PANTHER" id="PTHR10587">
    <property type="entry name" value="GLYCOSYL TRANSFERASE-RELATED"/>
    <property type="match status" value="1"/>
</dbReference>
<dbReference type="GO" id="GO:0016020">
    <property type="term" value="C:membrane"/>
    <property type="evidence" value="ECO:0007669"/>
    <property type="project" value="TreeGrafter"/>
</dbReference>
<accession>A0A940DKH5</accession>
<dbReference type="SUPFAM" id="SSF88713">
    <property type="entry name" value="Glycoside hydrolase/deacetylase"/>
    <property type="match status" value="1"/>
</dbReference>
<dbReference type="GO" id="GO:0016810">
    <property type="term" value="F:hydrolase activity, acting on carbon-nitrogen (but not peptide) bonds"/>
    <property type="evidence" value="ECO:0007669"/>
    <property type="project" value="InterPro"/>
</dbReference>
<keyword evidence="1" id="KW-0479">Metal-binding</keyword>
<gene>
    <name evidence="4" type="ORF">IAC51_08285</name>
</gene>
<organism evidence="4 5">
    <name type="scientific">Candidatus Aphodosoma intestinipullorum</name>
    <dbReference type="NCBI Taxonomy" id="2840674"/>
    <lineage>
        <taxon>Bacteria</taxon>
        <taxon>Pseudomonadati</taxon>
        <taxon>Bacteroidota</taxon>
        <taxon>Bacteroidia</taxon>
        <taxon>Bacteroidales</taxon>
        <taxon>Candidatus Aphodosoma</taxon>
    </lineage>
</organism>
<dbReference type="PANTHER" id="PTHR10587:SF133">
    <property type="entry name" value="CHITIN DEACETYLASE 1-RELATED"/>
    <property type="match status" value="1"/>
</dbReference>
<sequence>MFIEQPPFILRRIWRARWRLPRNPKCVYLTFDDGPCPDTTPRLLDILDSYGVKATFFCVGDNVRKHPALFEELLRRGHAVGNHTMHHLRGFNYTVREYMKDVDAADSLIRSPLFRPPYGRISLRQLRQLKRRFTVIMWDVITRDYNAKLSPEKVTSIVRRYSRNGSIIVFHDSLKASKNMFRAIGPSIEWLREQGYEFRTLRDAT</sequence>
<evidence type="ECO:0000259" key="3">
    <source>
        <dbReference type="PROSITE" id="PS51677"/>
    </source>
</evidence>
<name>A0A940DKH5_9BACT</name>
<reference evidence="4" key="2">
    <citation type="journal article" date="2021" name="PeerJ">
        <title>Extensive microbial diversity within the chicken gut microbiome revealed by metagenomics and culture.</title>
        <authorList>
            <person name="Gilroy R."/>
            <person name="Ravi A."/>
            <person name="Getino M."/>
            <person name="Pursley I."/>
            <person name="Horton D.L."/>
            <person name="Alikhan N.F."/>
            <person name="Baker D."/>
            <person name="Gharbi K."/>
            <person name="Hall N."/>
            <person name="Watson M."/>
            <person name="Adriaenssens E.M."/>
            <person name="Foster-Nyarko E."/>
            <person name="Jarju S."/>
            <person name="Secka A."/>
            <person name="Antonio M."/>
            <person name="Oren A."/>
            <person name="Chaudhuri R.R."/>
            <person name="La Ragione R."/>
            <person name="Hildebrand F."/>
            <person name="Pallen M.J."/>
        </authorList>
    </citation>
    <scope>NUCLEOTIDE SEQUENCE</scope>
    <source>
        <strain evidence="4">3924</strain>
    </source>
</reference>
<evidence type="ECO:0000256" key="1">
    <source>
        <dbReference type="ARBA" id="ARBA00022723"/>
    </source>
</evidence>
<dbReference type="InterPro" id="IPR011330">
    <property type="entry name" value="Glyco_hydro/deAcase_b/a-brl"/>
</dbReference>
<comment type="caution">
    <text evidence="4">The sequence shown here is derived from an EMBL/GenBank/DDBJ whole genome shotgun (WGS) entry which is preliminary data.</text>
</comment>